<evidence type="ECO:0000256" key="3">
    <source>
        <dbReference type="PROSITE-ProRule" id="PRU10141"/>
    </source>
</evidence>
<evidence type="ECO:0000313" key="12">
    <source>
        <dbReference type="EMBL" id="QRM17164.1"/>
    </source>
</evidence>
<dbReference type="InterPro" id="IPR017441">
    <property type="entry name" value="Protein_kinase_ATP_BS"/>
</dbReference>
<dbReference type="EMBL" id="FJ940765">
    <property type="protein sequence ID" value="ADA57850.1"/>
    <property type="molecule type" value="Genomic_DNA"/>
</dbReference>
<dbReference type="Gene3D" id="1.10.510.10">
    <property type="entry name" value="Transferase(Phosphotransferase) domain 1"/>
    <property type="match status" value="1"/>
</dbReference>
<accession>D2E8D8</accession>
<sequence length="708" mass="80058">MLHMLLKQQPRETHLGSIVGDGCRCESCVALSIKQFPKLVNDVLPGSESLPQNNRLLDRTPLAVLVSSEWRAVKPCQGNKFLCDAIAYEPGKFGVQLRRKCVRHYVTAERHFPTDPVPLYRIIKTIEGIQLHEYFMDEEDQYGDDGSVDKNPTKPAFRALRTLHTPGTLVAQLFKHPNIMPVLEVTTGSLYGMHIVTLLREPATAAPRESGPRALTHILRAVSYIHAMGLYHNDIRTTNLKWDRKTDNFILEGFHADVLPLLCDEVRPPEAGTDNPYRYKAGFSEIAPILHHRYPFVYDSWTVGEVMLDWYGLLPRQPEYGKEPPQWGLGMVKHEDFSNDIWITDTETVTKMLESIEDLSIRDVLSRVFLPPPTRSTVTELLKLVDNSEQILPTFPMSTVPITRQLVKRSREADNHVWMGQRALYNGVWYKVPRLIGARRLELLEKIGEGAYGSVWTTKNRPDIVVKRVMVDSKELQALDKLVGSPNVLSPLSVVQGAGDPFICYWIMNKLSSRSLDDQYWDEETRIVSFIRGALKGLKFFEEVKLYHNDLAAGNILINAKGEGVLADFSLVADKPQSGTTTQCWFKNPEVVAKYPFVWDNWGLGLVLAGIIRRGRPGLGLGYFDKGDEDDKKRDGLAEMVTDPLLKAVIVYSLNPPERRLRPSVILKKHKIAVGFTLPTKPYSSQPFTVFASLPPVEDSRFQASYDA</sequence>
<keyword evidence="2 3" id="KW-0067">ATP-binding</keyword>
<dbReference type="Proteomes" id="UP000011239">
    <property type="component" value="Segment"/>
</dbReference>
<reference evidence="5 13" key="1">
    <citation type="journal article" date="2010" name="J. Gen. Virol.">
        <title>Complete genome sequence and taxonomic position of anguillid herpesvirus 1.</title>
        <authorList>
            <person name="van Beurden S.J."/>
            <person name="Bossers A."/>
            <person name="Voorbergen-Laarman M.H."/>
            <person name="Haenen O.L."/>
            <person name="Peters S."/>
            <person name="Abma-Henkens M.H."/>
            <person name="Peeters B.P."/>
            <person name="Rottier P.J."/>
            <person name="Engelsma M.Y."/>
        </authorList>
    </citation>
    <scope>NUCLEOTIDE SEQUENCE [LARGE SCALE GENOMIC DNA]</scope>
    <source>
        <strain evidence="5">500138</strain>
        <strain evidence="13">Isolate Anguilla anguilla/Netherlands/500138/1998</strain>
    </source>
</reference>
<evidence type="ECO:0000313" key="8">
    <source>
        <dbReference type="EMBL" id="QRM16639.1"/>
    </source>
</evidence>
<dbReference type="SMART" id="SM00220">
    <property type="entry name" value="S_TKc"/>
    <property type="match status" value="1"/>
</dbReference>
<dbReference type="OrthoDB" id="8955at10239"/>
<keyword evidence="13" id="KW-1185">Reference proteome</keyword>
<organism evidence="10">
    <name type="scientific">Anguillid herpesvirus 1</name>
    <dbReference type="NCBI Taxonomy" id="150286"/>
    <lineage>
        <taxon>Viruses</taxon>
        <taxon>Duplodnaviria</taxon>
        <taxon>Heunggongvirae</taxon>
        <taxon>Peploviricota</taxon>
        <taxon>Herviviricetes</taxon>
        <taxon>Herpesvirales</taxon>
        <taxon>Alloherpesviridae</taxon>
        <taxon>Cyvirus</taxon>
        <taxon>Cyvirus anguillidallo1</taxon>
    </lineage>
</organism>
<feature type="binding site" evidence="3">
    <location>
        <position position="467"/>
    </location>
    <ligand>
        <name>ATP</name>
        <dbReference type="ChEBI" id="CHEBI:30616"/>
    </ligand>
</feature>
<protein>
    <submittedName>
        <fullName evidence="10">Protein ORF87</fullName>
    </submittedName>
</protein>
<dbReference type="EMBL" id="MW580850">
    <property type="protein sequence ID" value="QRM16508.1"/>
    <property type="molecule type" value="Genomic_DNA"/>
</dbReference>
<dbReference type="GO" id="GO:0004674">
    <property type="term" value="F:protein serine/threonine kinase activity"/>
    <property type="evidence" value="ECO:0007669"/>
    <property type="project" value="TreeGrafter"/>
</dbReference>
<evidence type="ECO:0000313" key="6">
    <source>
        <dbReference type="EMBL" id="QRM16380.1"/>
    </source>
</evidence>
<accession>A0A8E5ANE6</accession>
<dbReference type="InterPro" id="IPR000719">
    <property type="entry name" value="Prot_kinase_dom"/>
</dbReference>
<dbReference type="GeneID" id="8683519"/>
<dbReference type="InterPro" id="IPR008266">
    <property type="entry name" value="Tyr_kinase_AS"/>
</dbReference>
<evidence type="ECO:0000313" key="13">
    <source>
        <dbReference type="Proteomes" id="UP000011239"/>
    </source>
</evidence>
<dbReference type="RefSeq" id="YP_003358226.1">
    <property type="nucleotide sequence ID" value="NC_013668.3"/>
</dbReference>
<keyword evidence="1 3" id="KW-0547">Nucleotide-binding</keyword>
<reference evidence="10" key="4">
    <citation type="submission" date="2021-02" db="EMBL/GenBank/DDBJ databases">
        <authorList>
            <person name="Vanderplasschen A.F.C."/>
            <person name="Davison A.J."/>
        </authorList>
    </citation>
    <scope>NUCLEOTIDE SEQUENCE</scope>
    <source>
        <strain evidence="6">500138</strain>
        <strain evidence="8">DK-200249</strain>
        <strain evidence="7">DK-2008-50-66-1</strain>
        <strain evidence="9">DK-205223-2</strain>
        <strain evidence="10">DK-206116-1</strain>
        <strain evidence="11">HVA 486123</strain>
        <strain evidence="12">UK N080</strain>
    </source>
</reference>
<evidence type="ECO:0000313" key="7">
    <source>
        <dbReference type="EMBL" id="QRM16508.1"/>
    </source>
</evidence>
<evidence type="ECO:0000256" key="2">
    <source>
        <dbReference type="ARBA" id="ARBA00022840"/>
    </source>
</evidence>
<dbReference type="PROSITE" id="PS00109">
    <property type="entry name" value="PROTEIN_KINASE_TYR"/>
    <property type="match status" value="1"/>
</dbReference>
<evidence type="ECO:0000256" key="1">
    <source>
        <dbReference type="ARBA" id="ARBA00022741"/>
    </source>
</evidence>
<name>A0A8E5ANE6_9VIRU</name>
<dbReference type="SUPFAM" id="SSF56112">
    <property type="entry name" value="Protein kinase-like (PK-like)"/>
    <property type="match status" value="2"/>
</dbReference>
<evidence type="ECO:0000313" key="9">
    <source>
        <dbReference type="EMBL" id="QRM16772.1"/>
    </source>
</evidence>
<evidence type="ECO:0000259" key="4">
    <source>
        <dbReference type="PROSITE" id="PS50011"/>
    </source>
</evidence>
<dbReference type="EMBL" id="MW580849">
    <property type="protein sequence ID" value="QRM16380.1"/>
    <property type="molecule type" value="Genomic_DNA"/>
</dbReference>
<dbReference type="KEGG" id="vg:8683519"/>
<dbReference type="PROSITE" id="PS50011">
    <property type="entry name" value="PROTEIN_KINASE_DOM"/>
    <property type="match status" value="1"/>
</dbReference>
<reference evidence="10" key="3">
    <citation type="journal article" date="2021" name="Microorganisms">
        <title>Genomes of Anguillid Herpesvirus 1 Strains Reveal Evolutionary Disparities and Low Genetic Diversity in the Genus Cyprinivirus.</title>
        <authorList>
            <person name="Donohoe O."/>
            <person name="Zhang H."/>
            <person name="Delrez N."/>
            <person name="Gao Y."/>
            <person name="Suarez N.M."/>
            <person name="Davison A.J."/>
            <person name="Vanderplasschen A."/>
        </authorList>
    </citation>
    <scope>NUCLEOTIDE SEQUENCE</scope>
    <source>
        <strain evidence="6">500138</strain>
        <strain evidence="8">DK-200249</strain>
        <strain evidence="7">DK-2008-50-66-1</strain>
        <strain evidence="9">DK-205223-2</strain>
        <strain evidence="10">DK-206116-1</strain>
        <strain evidence="11">HVA 486123</strain>
        <strain evidence="12">UK N080</strain>
    </source>
</reference>
<dbReference type="PROSITE" id="PS00107">
    <property type="entry name" value="PROTEIN_KINASE_ATP"/>
    <property type="match status" value="1"/>
</dbReference>
<dbReference type="EMBL" id="MW580853">
    <property type="protein sequence ID" value="QRM16902.1"/>
    <property type="molecule type" value="Genomic_DNA"/>
</dbReference>
<evidence type="ECO:0000313" key="11">
    <source>
        <dbReference type="EMBL" id="QRM17033.1"/>
    </source>
</evidence>
<dbReference type="EMBL" id="MW580852">
    <property type="protein sequence ID" value="QRM16772.1"/>
    <property type="molecule type" value="Genomic_DNA"/>
</dbReference>
<dbReference type="InterPro" id="IPR050108">
    <property type="entry name" value="CDK"/>
</dbReference>
<evidence type="ECO:0000313" key="5">
    <source>
        <dbReference type="EMBL" id="ADA57850.1"/>
    </source>
</evidence>
<dbReference type="InterPro" id="IPR011009">
    <property type="entry name" value="Kinase-like_dom_sf"/>
</dbReference>
<dbReference type="GO" id="GO:0005524">
    <property type="term" value="F:ATP binding"/>
    <property type="evidence" value="ECO:0007669"/>
    <property type="project" value="UniProtKB-UniRule"/>
</dbReference>
<dbReference type="EMBL" id="MW580851">
    <property type="protein sequence ID" value="QRM16639.1"/>
    <property type="molecule type" value="Genomic_DNA"/>
</dbReference>
<evidence type="ECO:0000313" key="10">
    <source>
        <dbReference type="EMBL" id="QRM16902.1"/>
    </source>
</evidence>
<reference evidence="5" key="2">
    <citation type="submission" date="2012-05" db="EMBL/GenBank/DDBJ databases">
        <authorList>
            <person name="van Beurden S.J."/>
            <person name="Gatherer D."/>
            <person name="Tuzi K."/>
            <person name="Herzyk P."/>
            <person name="Galbraith J."/>
            <person name="Peeters B.P.H."/>
            <person name="Rottier P.J.M."/>
            <person name="Engelsma M.Y."/>
            <person name="Davison A.J."/>
        </authorList>
    </citation>
    <scope>NUCLEOTIDE SEQUENCE</scope>
    <source>
        <strain evidence="5">500138</strain>
    </source>
</reference>
<gene>
    <name evidence="10" type="primary">ORF87</name>
    <name evidence="5" type="ORF">AngHV1_ORF87</name>
</gene>
<feature type="domain" description="Protein kinase" evidence="4">
    <location>
        <begin position="441"/>
        <end position="673"/>
    </location>
</feature>
<dbReference type="EMBL" id="MW580855">
    <property type="protein sequence ID" value="QRM17164.1"/>
    <property type="molecule type" value="Genomic_DNA"/>
</dbReference>
<dbReference type="PANTHER" id="PTHR24056">
    <property type="entry name" value="CELL DIVISION PROTEIN KINASE"/>
    <property type="match status" value="1"/>
</dbReference>
<dbReference type="Pfam" id="PF00069">
    <property type="entry name" value="Pkinase"/>
    <property type="match status" value="1"/>
</dbReference>
<proteinExistence type="predicted"/>
<dbReference type="EMBL" id="MW580854">
    <property type="protein sequence ID" value="QRM17033.1"/>
    <property type="molecule type" value="Genomic_DNA"/>
</dbReference>